<evidence type="ECO:0000256" key="2">
    <source>
        <dbReference type="ARBA" id="ARBA00009665"/>
    </source>
</evidence>
<dbReference type="CDD" id="cd14475">
    <property type="entry name" value="SPX_SYG1_like"/>
    <property type="match status" value="1"/>
</dbReference>
<feature type="compositionally biased region" description="Polar residues" evidence="7">
    <location>
        <begin position="78"/>
        <end position="88"/>
    </location>
</feature>
<keyword evidence="3 8" id="KW-0812">Transmembrane</keyword>
<feature type="domain" description="EXS" evidence="9">
    <location>
        <begin position="751"/>
        <end position="951"/>
    </location>
</feature>
<feature type="transmembrane region" description="Helical" evidence="8">
    <location>
        <begin position="817"/>
        <end position="839"/>
    </location>
</feature>
<feature type="domain" description="SPX" evidence="10">
    <location>
        <begin position="1"/>
        <end position="496"/>
    </location>
</feature>
<dbReference type="PANTHER" id="PTHR10783">
    <property type="entry name" value="XENOTROPIC AND POLYTROPIC RETROVIRUS RECEPTOR 1-RELATED"/>
    <property type="match status" value="1"/>
</dbReference>
<evidence type="ECO:0000259" key="9">
    <source>
        <dbReference type="PROSITE" id="PS51380"/>
    </source>
</evidence>
<dbReference type="PROSITE" id="PS51380">
    <property type="entry name" value="EXS"/>
    <property type="match status" value="1"/>
</dbReference>
<dbReference type="InterPro" id="IPR004342">
    <property type="entry name" value="EXS_C"/>
</dbReference>
<evidence type="ECO:0000256" key="3">
    <source>
        <dbReference type="ARBA" id="ARBA00022692"/>
    </source>
</evidence>
<evidence type="ECO:0000259" key="10">
    <source>
        <dbReference type="PROSITE" id="PS51382"/>
    </source>
</evidence>
<keyword evidence="5 8" id="KW-0472">Membrane</keyword>
<dbReference type="PANTHER" id="PTHR10783:SF103">
    <property type="entry name" value="SOLUTE CARRIER FAMILY 53 MEMBER 1"/>
    <property type="match status" value="1"/>
</dbReference>
<feature type="transmembrane region" description="Helical" evidence="8">
    <location>
        <begin position="640"/>
        <end position="662"/>
    </location>
</feature>
<dbReference type="GO" id="GO:0005886">
    <property type="term" value="C:plasma membrane"/>
    <property type="evidence" value="ECO:0007669"/>
    <property type="project" value="TreeGrafter"/>
</dbReference>
<feature type="compositionally biased region" description="Basic and acidic residues" evidence="7">
    <location>
        <begin position="1018"/>
        <end position="1033"/>
    </location>
</feature>
<dbReference type="Pfam" id="PF03124">
    <property type="entry name" value="EXS"/>
    <property type="match status" value="1"/>
</dbReference>
<protein>
    <submittedName>
        <fullName evidence="11">Uncharacterized protein</fullName>
    </submittedName>
</protein>
<evidence type="ECO:0000256" key="8">
    <source>
        <dbReference type="SAM" id="Phobius"/>
    </source>
</evidence>
<feature type="transmembrane region" description="Helical" evidence="8">
    <location>
        <begin position="596"/>
        <end position="619"/>
    </location>
</feature>
<feature type="transmembrane region" description="Helical" evidence="8">
    <location>
        <begin position="556"/>
        <end position="576"/>
    </location>
</feature>
<evidence type="ECO:0000313" key="11">
    <source>
        <dbReference type="EMBL" id="KAK5111360.1"/>
    </source>
</evidence>
<evidence type="ECO:0000256" key="5">
    <source>
        <dbReference type="ARBA" id="ARBA00023136"/>
    </source>
</evidence>
<dbReference type="AlphaFoldDB" id="A0AAN7TEK9"/>
<evidence type="ECO:0000313" key="12">
    <source>
        <dbReference type="Proteomes" id="UP001310890"/>
    </source>
</evidence>
<dbReference type="EMBL" id="JAVRRL010000040">
    <property type="protein sequence ID" value="KAK5111360.1"/>
    <property type="molecule type" value="Genomic_DNA"/>
</dbReference>
<dbReference type="GO" id="GO:0000822">
    <property type="term" value="F:inositol hexakisphosphate binding"/>
    <property type="evidence" value="ECO:0007669"/>
    <property type="project" value="TreeGrafter"/>
</dbReference>
<dbReference type="GO" id="GO:0016036">
    <property type="term" value="P:cellular response to phosphate starvation"/>
    <property type="evidence" value="ECO:0007669"/>
    <property type="project" value="TreeGrafter"/>
</dbReference>
<feature type="compositionally biased region" description="Basic and acidic residues" evidence="7">
    <location>
        <begin position="37"/>
        <end position="49"/>
    </location>
</feature>
<feature type="region of interest" description="Disordered" evidence="7">
    <location>
        <begin position="33"/>
        <end position="139"/>
    </location>
</feature>
<feature type="coiled-coil region" evidence="6">
    <location>
        <begin position="294"/>
        <end position="321"/>
    </location>
</feature>
<feature type="compositionally biased region" description="Acidic residues" evidence="7">
    <location>
        <begin position="1034"/>
        <end position="1050"/>
    </location>
</feature>
<dbReference type="Proteomes" id="UP001310890">
    <property type="component" value="Unassembled WGS sequence"/>
</dbReference>
<keyword evidence="4 8" id="KW-1133">Transmembrane helix</keyword>
<keyword evidence="6" id="KW-0175">Coiled coil</keyword>
<feature type="transmembrane region" description="Helical" evidence="8">
    <location>
        <begin position="868"/>
        <end position="890"/>
    </location>
</feature>
<accession>A0AAN7TEK9</accession>
<name>A0AAN7TEK9_9PEZI</name>
<feature type="transmembrane region" description="Helical" evidence="8">
    <location>
        <begin position="668"/>
        <end position="687"/>
    </location>
</feature>
<dbReference type="Pfam" id="PF03105">
    <property type="entry name" value="SPX"/>
    <property type="match status" value="1"/>
</dbReference>
<comment type="subcellular location">
    <subcellularLocation>
        <location evidence="1">Membrane</location>
        <topology evidence="1">Multi-pass membrane protein</topology>
    </subcellularLocation>
</comment>
<dbReference type="GO" id="GO:0005794">
    <property type="term" value="C:Golgi apparatus"/>
    <property type="evidence" value="ECO:0007669"/>
    <property type="project" value="TreeGrafter"/>
</dbReference>
<evidence type="ECO:0000256" key="6">
    <source>
        <dbReference type="SAM" id="Coils"/>
    </source>
</evidence>
<feature type="region of interest" description="Disordered" evidence="7">
    <location>
        <begin position="402"/>
        <end position="440"/>
    </location>
</feature>
<dbReference type="InterPro" id="IPR004331">
    <property type="entry name" value="SPX_dom"/>
</dbReference>
<gene>
    <name evidence="11" type="ORF">LTR62_005200</name>
</gene>
<reference evidence="11" key="1">
    <citation type="submission" date="2023-08" db="EMBL/GenBank/DDBJ databases">
        <title>Black Yeasts Isolated from many extreme environments.</title>
        <authorList>
            <person name="Coleine C."/>
            <person name="Stajich J.E."/>
            <person name="Selbmann L."/>
        </authorList>
    </citation>
    <scope>NUCLEOTIDE SEQUENCE</scope>
    <source>
        <strain evidence="11">CCFEE 5401</strain>
    </source>
</reference>
<feature type="region of interest" description="Disordered" evidence="7">
    <location>
        <begin position="1017"/>
        <end position="1050"/>
    </location>
</feature>
<sequence length="1050" mass="118933">MKFAKELDDHAVPEWRGQYLDYKQAKKKLKAVTKAIRNVERPEDKEKPSRKTPHSSLRDAPVTTLLRDGAQAHGAQPESRNSDQSSTPLFRARSKSLAPGSGVSVQDDDGSVGPPRASPININERSPLRTRAPEGPKLTRYGSIIGTPPDADTPVMLALKQAPSLVLPAPAMEPELDPDYDRPISPGSPVAVSKSQVTQAPSGQLAHTGNAYKIGPTVDISQNSLSSRYRTLRTPQRTNSTPSGGNRPFVRRMFSIAPTSASPGRDVALETYREVDFRQAEFFLFLDKELNKIGKFYKQKEEDAEARLKVLREQLHVMRDRRLEEILAAEQKRKHLPSTTATTVPTNGNHIGWAADMQEPLSRTHSKTVDDALNEAKVPRHPFQASLEVTRGAIERVRTGHVGKTSRAMGELSSPQHALGASTAEPHDPSGDYTRRPTHGVSYRAAKRKLKLALAEFYRGLELLKSYALLNHTAFRKINKKYDKAVNAHPNLRYMAEKVNKAHFVASTTPDDLITQTEDLYARYFERGNHKVAVGKLRARIVKAGDYTGPIFRTGILLALGACFGIQGIVNSVLIIRSSETSAVVKVQTEYLQQIYAGYFLVLLSVLAFCADAAVFSAFKVNYQFIFEFDSRDMLHWEQLAEMPAYFWFLLGFFMWCNFGQFENSGHMFVYWPVILVGLSLVLLYAPPPLFYPRSRRWFIGSNWRLLLAGAFPVEFRDFFLGDMYCSQTYAMGNIELFFCLYAHHWSNEPQCNSSHSRLLGFFQCLPGIWRLLQCFRRYYDSRLWTHLANGAKYTCTILQYLSLSLWRINRPSHGDYHYMAFFISMAGINSLYCCFWDLQYDWSMPLNPYSRPYPFLRKTLAYRKHVWYYYVAMILDVCLRFNWIFYIIYKDDAQHSSIVSFLISLSEVIRRSIWVLFRVENEHCANVGRSRALRDPALPFDLQPETTSQPLVPSVPGNQEVGPVLSSSASGREDVETGNAASSLRQRRQGVPAPSADSPVYRALQRAGTTFVTAHAMDYEKKRVTLEDVRKEEEDDDDDDGDEEDSDGD</sequence>
<feature type="region of interest" description="Disordered" evidence="7">
    <location>
        <begin position="946"/>
        <end position="1003"/>
    </location>
</feature>
<evidence type="ECO:0000256" key="4">
    <source>
        <dbReference type="ARBA" id="ARBA00022989"/>
    </source>
</evidence>
<proteinExistence type="inferred from homology"/>
<evidence type="ECO:0000256" key="1">
    <source>
        <dbReference type="ARBA" id="ARBA00004141"/>
    </source>
</evidence>
<dbReference type="PROSITE" id="PS51382">
    <property type="entry name" value="SPX"/>
    <property type="match status" value="1"/>
</dbReference>
<organism evidence="11 12">
    <name type="scientific">Meristemomyces frigidus</name>
    <dbReference type="NCBI Taxonomy" id="1508187"/>
    <lineage>
        <taxon>Eukaryota</taxon>
        <taxon>Fungi</taxon>
        <taxon>Dikarya</taxon>
        <taxon>Ascomycota</taxon>
        <taxon>Pezizomycotina</taxon>
        <taxon>Dothideomycetes</taxon>
        <taxon>Dothideomycetidae</taxon>
        <taxon>Mycosphaerellales</taxon>
        <taxon>Teratosphaeriaceae</taxon>
        <taxon>Meristemomyces</taxon>
    </lineage>
</organism>
<comment type="caution">
    <text evidence="11">The sequence shown here is derived from an EMBL/GenBank/DDBJ whole genome shotgun (WGS) entry which is preliminary data.</text>
</comment>
<comment type="similarity">
    <text evidence="2">Belongs to the SYG1 (TC 2.A.94) family.</text>
</comment>
<dbReference type="GO" id="GO:0006817">
    <property type="term" value="P:phosphate ion transport"/>
    <property type="evidence" value="ECO:0007669"/>
    <property type="project" value="TreeGrafter"/>
</dbReference>
<evidence type="ECO:0000256" key="7">
    <source>
        <dbReference type="SAM" id="MobiDB-lite"/>
    </source>
</evidence>
<feature type="compositionally biased region" description="Basic and acidic residues" evidence="7">
    <location>
        <begin position="425"/>
        <end position="435"/>
    </location>
</feature>